<evidence type="ECO:0000256" key="1">
    <source>
        <dbReference type="ARBA" id="ARBA00004370"/>
    </source>
</evidence>
<protein>
    <recommendedName>
        <fullName evidence="5">Signal peptidase I</fullName>
        <ecNumber evidence="5">3.4.21.89</ecNumber>
    </recommendedName>
</protein>
<sequence>MEKRANKKRKKPNFMIWLNRVFTVVFYTVLTLALFFVTISKASGGEPEIFGYQLKTVQSGSMEQEFQTGSIIAVKPGGDMTRFEKGDVITFVAEDQKLITHRVVEVVESGGKTLYRTKGDNNNAADLNPVRSENVVAVYAGFTIPYLGYFVDFAKSQNGAFLLLIPGILLLCYAGFTIWRALSELDKSKKRLDQASEAPQSES</sequence>
<evidence type="ECO:0000256" key="2">
    <source>
        <dbReference type="ARBA" id="ARBA00022692"/>
    </source>
</evidence>
<evidence type="ECO:0000256" key="5">
    <source>
        <dbReference type="NCBIfam" id="TIGR02228"/>
    </source>
</evidence>
<dbReference type="PANTHER" id="PTHR10806:SF6">
    <property type="entry name" value="SIGNAL PEPTIDASE COMPLEX CATALYTIC SUBUNIT SEC11"/>
    <property type="match status" value="1"/>
</dbReference>
<evidence type="ECO:0000313" key="8">
    <source>
        <dbReference type="Proteomes" id="UP000199095"/>
    </source>
</evidence>
<dbReference type="SUPFAM" id="SSF51306">
    <property type="entry name" value="LexA/Signal peptidase"/>
    <property type="match status" value="1"/>
</dbReference>
<gene>
    <name evidence="7" type="ORF">SAMN05421676_12024</name>
</gene>
<dbReference type="GO" id="GO:0016020">
    <property type="term" value="C:membrane"/>
    <property type="evidence" value="ECO:0007669"/>
    <property type="project" value="UniProtKB-SubCell"/>
</dbReference>
<organism evidence="7 8">
    <name type="scientific">Salinibacillus kushneri</name>
    <dbReference type="NCBI Taxonomy" id="237682"/>
    <lineage>
        <taxon>Bacteria</taxon>
        <taxon>Bacillati</taxon>
        <taxon>Bacillota</taxon>
        <taxon>Bacilli</taxon>
        <taxon>Bacillales</taxon>
        <taxon>Bacillaceae</taxon>
        <taxon>Salinibacillus</taxon>
    </lineage>
</organism>
<evidence type="ECO:0000256" key="4">
    <source>
        <dbReference type="ARBA" id="ARBA00023136"/>
    </source>
</evidence>
<evidence type="ECO:0000256" key="3">
    <source>
        <dbReference type="ARBA" id="ARBA00022989"/>
    </source>
</evidence>
<comment type="subcellular location">
    <subcellularLocation>
        <location evidence="1">Membrane</location>
    </subcellularLocation>
</comment>
<evidence type="ECO:0000256" key="6">
    <source>
        <dbReference type="SAM" id="Phobius"/>
    </source>
</evidence>
<dbReference type="EMBL" id="FOHJ01000020">
    <property type="protein sequence ID" value="SEU09565.1"/>
    <property type="molecule type" value="Genomic_DNA"/>
</dbReference>
<dbReference type="Proteomes" id="UP000199095">
    <property type="component" value="Unassembled WGS sequence"/>
</dbReference>
<name>A0A1I0JHI2_9BACI</name>
<dbReference type="AlphaFoldDB" id="A0A1I0JHI2"/>
<keyword evidence="2 6" id="KW-0812">Transmembrane</keyword>
<dbReference type="GO" id="GO:0006465">
    <property type="term" value="P:signal peptide processing"/>
    <property type="evidence" value="ECO:0007669"/>
    <property type="project" value="UniProtKB-UniRule"/>
</dbReference>
<dbReference type="InterPro" id="IPR036286">
    <property type="entry name" value="LexA/Signal_pep-like_sf"/>
</dbReference>
<keyword evidence="4 6" id="KW-0472">Membrane</keyword>
<dbReference type="InterPro" id="IPR001733">
    <property type="entry name" value="Peptidase_S26B"/>
</dbReference>
<feature type="transmembrane region" description="Helical" evidence="6">
    <location>
        <begin position="21"/>
        <end position="39"/>
    </location>
</feature>
<dbReference type="NCBIfam" id="TIGR02228">
    <property type="entry name" value="sigpep_I_arch"/>
    <property type="match status" value="1"/>
</dbReference>
<dbReference type="PANTHER" id="PTHR10806">
    <property type="entry name" value="SIGNAL PEPTIDASE COMPLEX CATALYTIC SUBUNIT SEC11"/>
    <property type="match status" value="1"/>
</dbReference>
<evidence type="ECO:0000313" key="7">
    <source>
        <dbReference type="EMBL" id="SEU09565.1"/>
    </source>
</evidence>
<dbReference type="STRING" id="237682.SAMN05421676_12024"/>
<dbReference type="OrthoDB" id="2243765at2"/>
<proteinExistence type="predicted"/>
<dbReference type="CDD" id="cd06462">
    <property type="entry name" value="Peptidase_S24_S26"/>
    <property type="match status" value="1"/>
</dbReference>
<dbReference type="PRINTS" id="PR00728">
    <property type="entry name" value="SIGNALPTASE"/>
</dbReference>
<dbReference type="GO" id="GO:0004252">
    <property type="term" value="F:serine-type endopeptidase activity"/>
    <property type="evidence" value="ECO:0007669"/>
    <property type="project" value="UniProtKB-UniRule"/>
</dbReference>
<dbReference type="RefSeq" id="WP_093137848.1">
    <property type="nucleotide sequence ID" value="NZ_FOHJ01000020.1"/>
</dbReference>
<feature type="transmembrane region" description="Helical" evidence="6">
    <location>
        <begin position="160"/>
        <end position="182"/>
    </location>
</feature>
<dbReference type="NCBIfam" id="NF046067">
    <property type="entry name" value="SigPepSipWBacil"/>
    <property type="match status" value="1"/>
</dbReference>
<keyword evidence="8" id="KW-1185">Reference proteome</keyword>
<accession>A0A1I0JHI2</accession>
<reference evidence="8" key="1">
    <citation type="submission" date="2016-10" db="EMBL/GenBank/DDBJ databases">
        <authorList>
            <person name="Varghese N."/>
            <person name="Submissions S."/>
        </authorList>
    </citation>
    <scope>NUCLEOTIDE SEQUENCE [LARGE SCALE GENOMIC DNA]</scope>
    <source>
        <strain evidence="8">CGMCC 1.3566</strain>
    </source>
</reference>
<keyword evidence="3 6" id="KW-1133">Transmembrane helix</keyword>
<dbReference type="EC" id="3.4.21.89" evidence="5"/>
<dbReference type="GO" id="GO:0009003">
    <property type="term" value="F:signal peptidase activity"/>
    <property type="evidence" value="ECO:0007669"/>
    <property type="project" value="UniProtKB-EC"/>
</dbReference>